<dbReference type="OrthoDB" id="10264063at2759"/>
<organism evidence="4 5">
    <name type="scientific">Chrysochromulina tobinii</name>
    <dbReference type="NCBI Taxonomy" id="1460289"/>
    <lineage>
        <taxon>Eukaryota</taxon>
        <taxon>Haptista</taxon>
        <taxon>Haptophyta</taxon>
        <taxon>Prymnesiophyceae</taxon>
        <taxon>Prymnesiales</taxon>
        <taxon>Chrysochromulinaceae</taxon>
        <taxon>Chrysochromulina</taxon>
    </lineage>
</organism>
<dbReference type="EMBL" id="JWZX01002952">
    <property type="protein sequence ID" value="KOO25599.1"/>
    <property type="molecule type" value="Genomic_DNA"/>
</dbReference>
<dbReference type="Proteomes" id="UP000037460">
    <property type="component" value="Unassembled WGS sequence"/>
</dbReference>
<reference evidence="5" key="1">
    <citation type="journal article" date="2015" name="PLoS Genet.">
        <title>Genome Sequence and Transcriptome Analyses of Chrysochromulina tobin: Metabolic Tools for Enhanced Algal Fitness in the Prominent Order Prymnesiales (Haptophyceae).</title>
        <authorList>
            <person name="Hovde B.T."/>
            <person name="Deodato C.R."/>
            <person name="Hunsperger H.M."/>
            <person name="Ryken S.A."/>
            <person name="Yost W."/>
            <person name="Jha R.K."/>
            <person name="Patterson J."/>
            <person name="Monnat R.J. Jr."/>
            <person name="Barlow S.B."/>
            <person name="Starkenburg S.R."/>
            <person name="Cattolico R.A."/>
        </authorList>
    </citation>
    <scope>NUCLEOTIDE SEQUENCE</scope>
    <source>
        <strain evidence="5">CCMP291</strain>
    </source>
</reference>
<keyword evidence="1" id="KW-0175">Coiled coil</keyword>
<keyword evidence="4" id="KW-0969">Cilium</keyword>
<evidence type="ECO:0000259" key="3">
    <source>
        <dbReference type="Pfam" id="PF13863"/>
    </source>
</evidence>
<proteinExistence type="predicted"/>
<keyword evidence="4" id="KW-0282">Flagellum</keyword>
<protein>
    <submittedName>
        <fullName evidence="4">Flagellar associated protein</fullName>
    </submittedName>
</protein>
<evidence type="ECO:0000256" key="1">
    <source>
        <dbReference type="ARBA" id="ARBA00023054"/>
    </source>
</evidence>
<feature type="region of interest" description="Disordered" evidence="2">
    <location>
        <begin position="22"/>
        <end position="47"/>
    </location>
</feature>
<keyword evidence="4" id="KW-0966">Cell projection</keyword>
<evidence type="ECO:0000313" key="5">
    <source>
        <dbReference type="Proteomes" id="UP000037460"/>
    </source>
</evidence>
<comment type="caution">
    <text evidence="4">The sequence shown here is derived from an EMBL/GenBank/DDBJ whole genome shotgun (WGS) entry which is preliminary data.</text>
</comment>
<dbReference type="InterPro" id="IPR051147">
    <property type="entry name" value="CFAP_domain-containing"/>
</dbReference>
<dbReference type="AlphaFoldDB" id="A0A0M0JG93"/>
<feature type="compositionally biased region" description="Acidic residues" evidence="2">
    <location>
        <begin position="291"/>
        <end position="302"/>
    </location>
</feature>
<keyword evidence="5" id="KW-1185">Reference proteome</keyword>
<dbReference type="PANTHER" id="PTHR21683:SF3">
    <property type="entry name" value="CILIA AND FLAGELLA ASSOCIATED PROTEIN 100"/>
    <property type="match status" value="1"/>
</dbReference>
<dbReference type="InterPro" id="IPR025252">
    <property type="entry name" value="DUF4200"/>
</dbReference>
<gene>
    <name evidence="4" type="ORF">Ctob_010079</name>
</gene>
<dbReference type="Pfam" id="PF13863">
    <property type="entry name" value="DUF4200"/>
    <property type="match status" value="1"/>
</dbReference>
<dbReference type="PANTHER" id="PTHR21683">
    <property type="entry name" value="COILED-COIL DOMAIN-CONTAINING PROTEIN 42 LIKE-2-LIKE-RELATED"/>
    <property type="match status" value="1"/>
</dbReference>
<dbReference type="GO" id="GO:0005856">
    <property type="term" value="C:cytoskeleton"/>
    <property type="evidence" value="ECO:0007669"/>
    <property type="project" value="UniProtKB-ARBA"/>
</dbReference>
<name>A0A0M0JG93_9EUKA</name>
<sequence>MPSDNPFHVPVDEEVFALRDEEAQRKRAEREQAKQQHVWEKGVKKNPSAAMMAELAGSDGSAALQQSKLNLVAAATRDRRKEKEHMGEFIAKKREMFLVQMSLDTKRAEIRKLEERAQQREEALRKSEQMLEEDALRFDQFLKDNDQKAVQAIKRAEAETKAKSEKVQEIKKLNMQITQIKSEMSKFEEQLEDCRKYKAFLDKLTPTEYFEEQERLRQQRRVLRKQAKLAIRQEEVNIQFELDRAARLAAEAAEATKKGKKARSRKEKEEEEAARLAAEKAGTAPKLTLDDVSDDEEPEEEKEVPMYFKTPQQLLDIFTALEESNLFLIQNSQETEAALEELRTKFAETRTHMEAESESLKVQIDHLKSGIAVERDHSAVLAERAGRRGGVAEQEQTLEALALKVSEVYRAIFPEADASVSTLQMLTNIEAQLEELLGEIETMPQEEVEIAERAKEKERRTRAREIKLELAIKAQEERIQRSIRRAQEPVKRREGKPIMFRSVLQVRKKKVVVKSDYNEEDDVNFYLGMGDD</sequence>
<evidence type="ECO:0000256" key="2">
    <source>
        <dbReference type="SAM" id="MobiDB-lite"/>
    </source>
</evidence>
<accession>A0A0M0JG93</accession>
<feature type="domain" description="DUF4200" evidence="3">
    <location>
        <begin position="89"/>
        <end position="206"/>
    </location>
</feature>
<feature type="compositionally biased region" description="Basic and acidic residues" evidence="2">
    <location>
        <begin position="22"/>
        <end position="43"/>
    </location>
</feature>
<evidence type="ECO:0000313" key="4">
    <source>
        <dbReference type="EMBL" id="KOO25599.1"/>
    </source>
</evidence>
<feature type="region of interest" description="Disordered" evidence="2">
    <location>
        <begin position="255"/>
        <end position="303"/>
    </location>
</feature>